<feature type="domain" description="Methyl-accepting transducer" evidence="12">
    <location>
        <begin position="351"/>
        <end position="587"/>
    </location>
</feature>
<reference evidence="14 15" key="1">
    <citation type="submission" date="2019-04" db="EMBL/GenBank/DDBJ databases">
        <title>Azoarcus nasutitermitis sp. nov. isolated from termite nest.</title>
        <authorList>
            <person name="Lin S.-Y."/>
            <person name="Hameed A."/>
            <person name="Hsu Y.-H."/>
            <person name="Young C.-C."/>
        </authorList>
    </citation>
    <scope>NUCLEOTIDE SEQUENCE [LARGE SCALE GENOMIC DNA]</scope>
    <source>
        <strain evidence="14 15">CC-YHH838</strain>
    </source>
</reference>
<feature type="domain" description="HAMP" evidence="13">
    <location>
        <begin position="292"/>
        <end position="346"/>
    </location>
</feature>
<keyword evidence="3" id="KW-0488">Methylation</keyword>
<comment type="subcellular location">
    <subcellularLocation>
        <location evidence="1">Cell membrane</location>
        <topology evidence="1">Multi-pass membrane protein</topology>
    </subcellularLocation>
</comment>
<dbReference type="CDD" id="cd06225">
    <property type="entry name" value="HAMP"/>
    <property type="match status" value="1"/>
</dbReference>
<dbReference type="PANTHER" id="PTHR32089:SF39">
    <property type="entry name" value="METHYL-ACCEPTING CHEMOTAXIS PROTEIN HLYB"/>
    <property type="match status" value="1"/>
</dbReference>
<evidence type="ECO:0000313" key="15">
    <source>
        <dbReference type="Proteomes" id="UP000308430"/>
    </source>
</evidence>
<dbReference type="InterPro" id="IPR004089">
    <property type="entry name" value="MCPsignal_dom"/>
</dbReference>
<keyword evidence="4" id="KW-0145">Chemotaxis</keyword>
<dbReference type="PROSITE" id="PS50885">
    <property type="entry name" value="HAMP"/>
    <property type="match status" value="1"/>
</dbReference>
<dbReference type="FunFam" id="1.10.287.950:FF:000001">
    <property type="entry name" value="Methyl-accepting chemotaxis sensory transducer"/>
    <property type="match status" value="1"/>
</dbReference>
<dbReference type="GO" id="GO:0007165">
    <property type="term" value="P:signal transduction"/>
    <property type="evidence" value="ECO:0007669"/>
    <property type="project" value="UniProtKB-KW"/>
</dbReference>
<sequence>MKSIKTTVIALLLAVLALTSIILLTISTLQLRAQLLDSVASSTRLAATSYGDAIAQWAATRRRVVEALEPILFDDDPLPFFKQAEAGTGLDLVFAGYADRHYLFSKPRSNTADYDPTARSWYKTAVAKGESTITAPYIDSAKNLVISFVTPVMRGGSVAAVIGADVSIKEVVDTVSSLKLDGGYAMLVSRDGKIIAHPDVTLTLKELSSVSAELAGNTSQLGHAPDGLVELPVSGKPSYVTWQPVSGTDWTLVLIVDQTVVSDPLTALLLKTGVVVALVALLLGGGAVVLLQNILGGLTKIRDAMRAIAGGGGDLTRRIDVDGQNEVGGTAAAFNDFIGGLRNTFGTLHAEVANLVDGVKQLDQRIDSIAGDSLALSDISSSNAASIEEITVSIAHIADNTADAETLAGETGQLTQQTASQVSSIVEEIAASAAQVKNMAESLKGLAERSTEIESIVGVIREIADQTNLLALNAAIEAARAGEQGRGFAVVADEVRKLAERTGTATLEISGKLGAIRKETDAAVDKMHTTVETVEHNVQRSEQASRLVEEIHAKIEHVSQRMSEIALSVAEQRSATTAMAQSTEGISSRVHETDAAIQGTRETLHALAETAGRAGTLLNRFRT</sequence>
<evidence type="ECO:0000256" key="3">
    <source>
        <dbReference type="ARBA" id="ARBA00022481"/>
    </source>
</evidence>
<dbReference type="AlphaFoldDB" id="A0A4S4B0F1"/>
<evidence type="ECO:0000256" key="9">
    <source>
        <dbReference type="ARBA" id="ARBA00029447"/>
    </source>
</evidence>
<dbReference type="Pfam" id="PF00672">
    <property type="entry name" value="HAMP"/>
    <property type="match status" value="1"/>
</dbReference>
<feature type="transmembrane region" description="Helical" evidence="11">
    <location>
        <begin position="268"/>
        <end position="291"/>
    </location>
</feature>
<dbReference type="PROSITE" id="PS50111">
    <property type="entry name" value="CHEMOTAXIS_TRANSDUC_2"/>
    <property type="match status" value="1"/>
</dbReference>
<dbReference type="SUPFAM" id="SSF103190">
    <property type="entry name" value="Sensory domain-like"/>
    <property type="match status" value="1"/>
</dbReference>
<dbReference type="CDD" id="cd12912">
    <property type="entry name" value="PDC2_MCP_like"/>
    <property type="match status" value="1"/>
</dbReference>
<dbReference type="Proteomes" id="UP000308430">
    <property type="component" value="Unassembled WGS sequence"/>
</dbReference>
<dbReference type="CDD" id="cd11386">
    <property type="entry name" value="MCP_signal"/>
    <property type="match status" value="1"/>
</dbReference>
<name>A0A4S4B0F1_9RHOO</name>
<evidence type="ECO:0000256" key="7">
    <source>
        <dbReference type="ARBA" id="ARBA00023136"/>
    </source>
</evidence>
<keyword evidence="5 11" id="KW-0812">Transmembrane</keyword>
<keyword evidence="2" id="KW-1003">Cell membrane</keyword>
<organism evidence="14 15">
    <name type="scientific">Pseudothauera nasutitermitis</name>
    <dbReference type="NCBI Taxonomy" id="2565930"/>
    <lineage>
        <taxon>Bacteria</taxon>
        <taxon>Pseudomonadati</taxon>
        <taxon>Pseudomonadota</taxon>
        <taxon>Betaproteobacteria</taxon>
        <taxon>Rhodocyclales</taxon>
        <taxon>Zoogloeaceae</taxon>
        <taxon>Pseudothauera</taxon>
    </lineage>
</organism>
<keyword evidence="6 11" id="KW-1133">Transmembrane helix</keyword>
<evidence type="ECO:0000313" key="14">
    <source>
        <dbReference type="EMBL" id="THF65963.1"/>
    </source>
</evidence>
<dbReference type="InterPro" id="IPR003660">
    <property type="entry name" value="HAMP_dom"/>
</dbReference>
<dbReference type="Gene3D" id="3.30.450.20">
    <property type="entry name" value="PAS domain"/>
    <property type="match status" value="2"/>
</dbReference>
<dbReference type="Gene3D" id="1.10.287.950">
    <property type="entry name" value="Methyl-accepting chemotaxis protein"/>
    <property type="match status" value="1"/>
</dbReference>
<dbReference type="GO" id="GO:0005886">
    <property type="term" value="C:plasma membrane"/>
    <property type="evidence" value="ECO:0007669"/>
    <property type="project" value="UniProtKB-SubCell"/>
</dbReference>
<dbReference type="InterPro" id="IPR033479">
    <property type="entry name" value="dCache_1"/>
</dbReference>
<protein>
    <submittedName>
        <fullName evidence="14">Methyl-accepting chemotaxis protein</fullName>
    </submittedName>
</protein>
<keyword evidence="15" id="KW-1185">Reference proteome</keyword>
<evidence type="ECO:0000259" key="13">
    <source>
        <dbReference type="PROSITE" id="PS50885"/>
    </source>
</evidence>
<dbReference type="Pfam" id="PF02743">
    <property type="entry name" value="dCache_1"/>
    <property type="match status" value="1"/>
</dbReference>
<dbReference type="EMBL" id="SSOC01000003">
    <property type="protein sequence ID" value="THF65963.1"/>
    <property type="molecule type" value="Genomic_DNA"/>
</dbReference>
<dbReference type="PANTHER" id="PTHR32089">
    <property type="entry name" value="METHYL-ACCEPTING CHEMOTAXIS PROTEIN MCPB"/>
    <property type="match status" value="1"/>
</dbReference>
<evidence type="ECO:0000256" key="1">
    <source>
        <dbReference type="ARBA" id="ARBA00004651"/>
    </source>
</evidence>
<dbReference type="OrthoDB" id="8576332at2"/>
<evidence type="ECO:0000256" key="5">
    <source>
        <dbReference type="ARBA" id="ARBA00022692"/>
    </source>
</evidence>
<dbReference type="SUPFAM" id="SSF58104">
    <property type="entry name" value="Methyl-accepting chemotaxis protein (MCP) signaling domain"/>
    <property type="match status" value="1"/>
</dbReference>
<keyword evidence="7 11" id="KW-0472">Membrane</keyword>
<dbReference type="Pfam" id="PF00015">
    <property type="entry name" value="MCPsignal"/>
    <property type="match status" value="1"/>
</dbReference>
<proteinExistence type="inferred from homology"/>
<evidence type="ECO:0000256" key="8">
    <source>
        <dbReference type="ARBA" id="ARBA00023224"/>
    </source>
</evidence>
<comment type="caution">
    <text evidence="14">The sequence shown here is derived from an EMBL/GenBank/DDBJ whole genome shotgun (WGS) entry which is preliminary data.</text>
</comment>
<evidence type="ECO:0000256" key="4">
    <source>
        <dbReference type="ARBA" id="ARBA00022500"/>
    </source>
</evidence>
<evidence type="ECO:0000256" key="11">
    <source>
        <dbReference type="SAM" id="Phobius"/>
    </source>
</evidence>
<evidence type="ECO:0000259" key="12">
    <source>
        <dbReference type="PROSITE" id="PS50111"/>
    </source>
</evidence>
<dbReference type="CDD" id="cd12913">
    <property type="entry name" value="PDC1_MCP_like"/>
    <property type="match status" value="1"/>
</dbReference>
<gene>
    <name evidence="14" type="ORF">E6C76_08790</name>
</gene>
<dbReference type="SMART" id="SM00304">
    <property type="entry name" value="HAMP"/>
    <property type="match status" value="2"/>
</dbReference>
<comment type="similarity">
    <text evidence="9">Belongs to the methyl-accepting chemotaxis (MCP) protein family.</text>
</comment>
<accession>A0A4S4B0F1</accession>
<dbReference type="InterPro" id="IPR029151">
    <property type="entry name" value="Sensor-like_sf"/>
</dbReference>
<dbReference type="GO" id="GO:0006935">
    <property type="term" value="P:chemotaxis"/>
    <property type="evidence" value="ECO:0007669"/>
    <property type="project" value="UniProtKB-KW"/>
</dbReference>
<dbReference type="SMART" id="SM00283">
    <property type="entry name" value="MA"/>
    <property type="match status" value="1"/>
</dbReference>
<evidence type="ECO:0000256" key="6">
    <source>
        <dbReference type="ARBA" id="ARBA00022989"/>
    </source>
</evidence>
<keyword evidence="8 10" id="KW-0807">Transducer</keyword>
<evidence type="ECO:0000256" key="10">
    <source>
        <dbReference type="PROSITE-ProRule" id="PRU00284"/>
    </source>
</evidence>
<evidence type="ECO:0000256" key="2">
    <source>
        <dbReference type="ARBA" id="ARBA00022475"/>
    </source>
</evidence>